<comment type="caution">
    <text evidence="2">The sequence shown here is derived from an EMBL/GenBank/DDBJ whole genome shotgun (WGS) entry which is preliminary data.</text>
</comment>
<sequence length="79" mass="8868">MTTVWQHSESFADTNLKMLDDEYLCDVILAAGNDHKRLKCHKFILASRSPVFHAMFCGALAESSDVIDIPDIKEPILGF</sequence>
<gene>
    <name evidence="2" type="ORF">DPMN_146116</name>
</gene>
<reference evidence="2" key="2">
    <citation type="submission" date="2020-11" db="EMBL/GenBank/DDBJ databases">
        <authorList>
            <person name="McCartney M.A."/>
            <person name="Auch B."/>
            <person name="Kono T."/>
            <person name="Mallez S."/>
            <person name="Becker A."/>
            <person name="Gohl D.M."/>
            <person name="Silverstein K.A.T."/>
            <person name="Koren S."/>
            <person name="Bechman K.B."/>
            <person name="Herman A."/>
            <person name="Abrahante J.E."/>
            <person name="Garbe J."/>
        </authorList>
    </citation>
    <scope>NUCLEOTIDE SEQUENCE</scope>
    <source>
        <strain evidence="2">Duluth1</strain>
        <tissue evidence="2">Whole animal</tissue>
    </source>
</reference>
<dbReference type="PANTHER" id="PTHR24410">
    <property type="entry name" value="HL07962P-RELATED"/>
    <property type="match status" value="1"/>
</dbReference>
<feature type="domain" description="BTB" evidence="1">
    <location>
        <begin position="25"/>
        <end position="79"/>
    </location>
</feature>
<dbReference type="InterPro" id="IPR011333">
    <property type="entry name" value="SKP1/BTB/POZ_sf"/>
</dbReference>
<protein>
    <recommendedName>
        <fullName evidence="1">BTB domain-containing protein</fullName>
    </recommendedName>
</protein>
<evidence type="ECO:0000259" key="1">
    <source>
        <dbReference type="PROSITE" id="PS50097"/>
    </source>
</evidence>
<dbReference type="Pfam" id="PF00651">
    <property type="entry name" value="BTB"/>
    <property type="match status" value="1"/>
</dbReference>
<accession>A0A9D4J1P4</accession>
<dbReference type="InterPro" id="IPR000210">
    <property type="entry name" value="BTB/POZ_dom"/>
</dbReference>
<evidence type="ECO:0000313" key="2">
    <source>
        <dbReference type="EMBL" id="KAH3792619.1"/>
    </source>
</evidence>
<name>A0A9D4J1P4_DREPO</name>
<organism evidence="2 3">
    <name type="scientific">Dreissena polymorpha</name>
    <name type="common">Zebra mussel</name>
    <name type="synonym">Mytilus polymorpha</name>
    <dbReference type="NCBI Taxonomy" id="45954"/>
    <lineage>
        <taxon>Eukaryota</taxon>
        <taxon>Metazoa</taxon>
        <taxon>Spiralia</taxon>
        <taxon>Lophotrochozoa</taxon>
        <taxon>Mollusca</taxon>
        <taxon>Bivalvia</taxon>
        <taxon>Autobranchia</taxon>
        <taxon>Heteroconchia</taxon>
        <taxon>Euheterodonta</taxon>
        <taxon>Imparidentia</taxon>
        <taxon>Neoheterodontei</taxon>
        <taxon>Myida</taxon>
        <taxon>Dreissenoidea</taxon>
        <taxon>Dreissenidae</taxon>
        <taxon>Dreissena</taxon>
    </lineage>
</organism>
<dbReference type="Proteomes" id="UP000828390">
    <property type="component" value="Unassembled WGS sequence"/>
</dbReference>
<dbReference type="CDD" id="cd18186">
    <property type="entry name" value="BTB_POZ_ZBTB_KLHL-like"/>
    <property type="match status" value="1"/>
</dbReference>
<dbReference type="AlphaFoldDB" id="A0A9D4J1P4"/>
<dbReference type="PANTHER" id="PTHR24410:SF23">
    <property type="entry name" value="BTB DOMAIN-CONTAINING PROTEIN-RELATED"/>
    <property type="match status" value="1"/>
</dbReference>
<dbReference type="PROSITE" id="PS50097">
    <property type="entry name" value="BTB"/>
    <property type="match status" value="1"/>
</dbReference>
<reference evidence="2" key="1">
    <citation type="journal article" date="2019" name="bioRxiv">
        <title>The Genome of the Zebra Mussel, Dreissena polymorpha: A Resource for Invasive Species Research.</title>
        <authorList>
            <person name="McCartney M.A."/>
            <person name="Auch B."/>
            <person name="Kono T."/>
            <person name="Mallez S."/>
            <person name="Zhang Y."/>
            <person name="Obille A."/>
            <person name="Becker A."/>
            <person name="Abrahante J.E."/>
            <person name="Garbe J."/>
            <person name="Badalamenti J.P."/>
            <person name="Herman A."/>
            <person name="Mangelson H."/>
            <person name="Liachko I."/>
            <person name="Sullivan S."/>
            <person name="Sone E.D."/>
            <person name="Koren S."/>
            <person name="Silverstein K.A.T."/>
            <person name="Beckman K.B."/>
            <person name="Gohl D.M."/>
        </authorList>
    </citation>
    <scope>NUCLEOTIDE SEQUENCE</scope>
    <source>
        <strain evidence="2">Duluth1</strain>
        <tissue evidence="2">Whole animal</tissue>
    </source>
</reference>
<dbReference type="Gene3D" id="3.30.710.10">
    <property type="entry name" value="Potassium Channel Kv1.1, Chain A"/>
    <property type="match status" value="1"/>
</dbReference>
<dbReference type="SUPFAM" id="SSF54695">
    <property type="entry name" value="POZ domain"/>
    <property type="match status" value="1"/>
</dbReference>
<proteinExistence type="predicted"/>
<dbReference type="InterPro" id="IPR051481">
    <property type="entry name" value="BTB-POZ/Galectin-3-binding"/>
</dbReference>
<dbReference type="EMBL" id="JAIWYP010000007">
    <property type="protein sequence ID" value="KAH3792619.1"/>
    <property type="molecule type" value="Genomic_DNA"/>
</dbReference>
<keyword evidence="3" id="KW-1185">Reference proteome</keyword>
<evidence type="ECO:0000313" key="3">
    <source>
        <dbReference type="Proteomes" id="UP000828390"/>
    </source>
</evidence>